<dbReference type="SUPFAM" id="SSF55073">
    <property type="entry name" value="Nucleotide cyclase"/>
    <property type="match status" value="1"/>
</dbReference>
<feature type="repeat" description="TPR" evidence="1">
    <location>
        <begin position="532"/>
        <end position="565"/>
    </location>
</feature>
<name>A0A3T0N4M9_9RHOB</name>
<dbReference type="PANTHER" id="PTHR43081">
    <property type="entry name" value="ADENYLATE CYCLASE, TERMINAL-DIFFERENTIATION SPECIFIC-RELATED"/>
    <property type="match status" value="1"/>
</dbReference>
<dbReference type="InterPro" id="IPR004155">
    <property type="entry name" value="PBS_lyase_HEAT"/>
</dbReference>
<dbReference type="OrthoDB" id="54411at2"/>
<dbReference type="InterPro" id="IPR050697">
    <property type="entry name" value="Adenylyl/Guanylyl_Cyclase_3/4"/>
</dbReference>
<protein>
    <recommendedName>
        <fullName evidence="2">Guanylate cyclase domain-containing protein</fullName>
    </recommendedName>
</protein>
<dbReference type="EMBL" id="CP033219">
    <property type="protein sequence ID" value="AZV78964.1"/>
    <property type="molecule type" value="Genomic_DNA"/>
</dbReference>
<dbReference type="Gene3D" id="3.30.70.1230">
    <property type="entry name" value="Nucleotide cyclase"/>
    <property type="match status" value="1"/>
</dbReference>
<dbReference type="SUPFAM" id="SSF48452">
    <property type="entry name" value="TPR-like"/>
    <property type="match status" value="1"/>
</dbReference>
<dbReference type="CDD" id="cd07302">
    <property type="entry name" value="CHD"/>
    <property type="match status" value="1"/>
</dbReference>
<dbReference type="Proteomes" id="UP000283063">
    <property type="component" value="Chromosome"/>
</dbReference>
<dbReference type="Gene3D" id="3.40.50.10070">
    <property type="entry name" value="TolB, N-terminal domain"/>
    <property type="match status" value="1"/>
</dbReference>
<dbReference type="PROSITE" id="PS50125">
    <property type="entry name" value="GUANYLATE_CYCLASE_2"/>
    <property type="match status" value="1"/>
</dbReference>
<evidence type="ECO:0000259" key="2">
    <source>
        <dbReference type="PROSITE" id="PS50125"/>
    </source>
</evidence>
<dbReference type="Pfam" id="PF14559">
    <property type="entry name" value="TPR_19"/>
    <property type="match status" value="1"/>
</dbReference>
<dbReference type="Gene3D" id="1.25.10.10">
    <property type="entry name" value="Leucine-rich Repeat Variant"/>
    <property type="match status" value="1"/>
</dbReference>
<dbReference type="InterPro" id="IPR011989">
    <property type="entry name" value="ARM-like"/>
</dbReference>
<dbReference type="InterPro" id="IPR011990">
    <property type="entry name" value="TPR-like_helical_dom_sf"/>
</dbReference>
<sequence>MNRHLAAILFYDVVGYSQAIGVDEAATLGTLKANYTTVIQPLALHHQGRIVKEMGDGGFVEFASSMDAVRFAICMQIAIANSNLDRPEIQSLTYRIGINIGDVVADGNDVFGDGVIIASRLEGVAKAGGICVHQIVRDQLRGKLDLTFQDLGEVKLKNIDLPVRAHYILLDEKAKTVAVTPFENTLSPLRTSRMPRIMAAIVLTVLTLGSALWWHNSAPPVVVAAVERMTYPLPDKPSIAVLPFMNMSDERSQEHFADGLTEDLITDLSRISGLFVVARNSTFVYKNQSVNIVRVAEDLGVRFVLEGSVRRAGDQVRVNAQLIDATTGGHVWAERYDGPVADIFAIQDQFIRKIAKALAVELTIEELEEIALGKTEDLTAREEFQKGWENYLNYSAEHNALAIDQFKEALGLDPNYGRAYAALGLAYLRGCKLRWNGPLGISVGVANTTALNYLSETKKHPSSLANVAASRINLYNNLYDVAQREAVRAVAKDPNDPEGYVAMAWAMITTGQPDAGLELMDRATRLNPSYPSYYVLAIGMAHFSMGDFDSAATVFADALERDPDATELAAVLAVTYVQLGRLDDAHAALRKWKPEASQSELQAAPYRYHFPYNWSQGSEIENKIIDGLHLAALPPGDRLTDLTEKLRIATKTDRIRAARMLGLFGSQAADAVPALIEALDDDVKAVRIAVAIALGDIGPPAKAALPALAAISEEPLIGRRAQKAILKITGE</sequence>
<dbReference type="GO" id="GO:0035556">
    <property type="term" value="P:intracellular signal transduction"/>
    <property type="evidence" value="ECO:0007669"/>
    <property type="project" value="InterPro"/>
</dbReference>
<dbReference type="Pfam" id="PF13646">
    <property type="entry name" value="HEAT_2"/>
    <property type="match status" value="1"/>
</dbReference>
<dbReference type="RefSeq" id="WP_127749515.1">
    <property type="nucleotide sequence ID" value="NZ_CP033219.1"/>
</dbReference>
<dbReference type="Pfam" id="PF00211">
    <property type="entry name" value="Guanylate_cyc"/>
    <property type="match status" value="1"/>
</dbReference>
<reference evidence="3 4" key="1">
    <citation type="submission" date="2018-10" db="EMBL/GenBank/DDBJ databases">
        <title>Parasedimentitalea marina sp. nov., a psychrophilic bacterium isolated from deep seawater of the New Britain Trench.</title>
        <authorList>
            <person name="Cao J."/>
        </authorList>
    </citation>
    <scope>NUCLEOTIDE SEQUENCE [LARGE SCALE GENOMIC DNA]</scope>
    <source>
        <strain evidence="3 4">W43</strain>
    </source>
</reference>
<organism evidence="3 4">
    <name type="scientific">Parasedimentitalea marina</name>
    <dbReference type="NCBI Taxonomy" id="2483033"/>
    <lineage>
        <taxon>Bacteria</taxon>
        <taxon>Pseudomonadati</taxon>
        <taxon>Pseudomonadota</taxon>
        <taxon>Alphaproteobacteria</taxon>
        <taxon>Rhodobacterales</taxon>
        <taxon>Paracoccaceae</taxon>
        <taxon>Parasedimentitalea</taxon>
    </lineage>
</organism>
<accession>A0A3T0N4M9</accession>
<dbReference type="PROSITE" id="PS50005">
    <property type="entry name" value="TPR"/>
    <property type="match status" value="1"/>
</dbReference>
<dbReference type="InterPro" id="IPR019734">
    <property type="entry name" value="TPR_rpt"/>
</dbReference>
<dbReference type="SUPFAM" id="SSF48371">
    <property type="entry name" value="ARM repeat"/>
    <property type="match status" value="1"/>
</dbReference>
<dbReference type="Gene3D" id="1.25.40.10">
    <property type="entry name" value="Tetratricopeptide repeat domain"/>
    <property type="match status" value="1"/>
</dbReference>
<keyword evidence="1" id="KW-0802">TPR repeat</keyword>
<dbReference type="InterPro" id="IPR029787">
    <property type="entry name" value="Nucleotide_cyclase"/>
</dbReference>
<evidence type="ECO:0000313" key="4">
    <source>
        <dbReference type="Proteomes" id="UP000283063"/>
    </source>
</evidence>
<proteinExistence type="predicted"/>
<evidence type="ECO:0000256" key="1">
    <source>
        <dbReference type="PROSITE-ProRule" id="PRU00339"/>
    </source>
</evidence>
<dbReference type="PANTHER" id="PTHR43081:SF19">
    <property type="entry name" value="PH-SENSITIVE ADENYLATE CYCLASE RV1264"/>
    <property type="match status" value="1"/>
</dbReference>
<evidence type="ECO:0000313" key="3">
    <source>
        <dbReference type="EMBL" id="AZV78964.1"/>
    </source>
</evidence>
<dbReference type="AlphaFoldDB" id="A0A3T0N4M9"/>
<dbReference type="InterPro" id="IPR001054">
    <property type="entry name" value="A/G_cyclase"/>
</dbReference>
<feature type="domain" description="Guanylate cyclase" evidence="2">
    <location>
        <begin position="7"/>
        <end position="122"/>
    </location>
</feature>
<dbReference type="GO" id="GO:0006171">
    <property type="term" value="P:cAMP biosynthetic process"/>
    <property type="evidence" value="ECO:0007669"/>
    <property type="project" value="TreeGrafter"/>
</dbReference>
<dbReference type="SMART" id="SM00567">
    <property type="entry name" value="EZ_HEAT"/>
    <property type="match status" value="2"/>
</dbReference>
<dbReference type="InterPro" id="IPR016024">
    <property type="entry name" value="ARM-type_fold"/>
</dbReference>
<gene>
    <name evidence="3" type="ORF">EBB79_14520</name>
</gene>
<dbReference type="GO" id="GO:0004016">
    <property type="term" value="F:adenylate cyclase activity"/>
    <property type="evidence" value="ECO:0007669"/>
    <property type="project" value="UniProtKB-ARBA"/>
</dbReference>
<dbReference type="KEGG" id="sedi:EBB79_14520"/>
<dbReference type="SUPFAM" id="SSF52964">
    <property type="entry name" value="TolB, N-terminal domain"/>
    <property type="match status" value="1"/>
</dbReference>
<keyword evidence="4" id="KW-1185">Reference proteome</keyword>